<accession>A0ABX5M2D1</accession>
<name>A0ABX5M2D1_9GAMM</name>
<reference evidence="1 2" key="1">
    <citation type="submission" date="2015-03" db="EMBL/GenBank/DDBJ databases">
        <authorList>
            <person name="Krishnan R."/>
            <person name="Midha S."/>
            <person name="Patil P.B."/>
            <person name="Rameshkumar N."/>
        </authorList>
    </citation>
    <scope>NUCLEOTIDE SEQUENCE [LARGE SCALE GENOMIC DNA]</scope>
    <source>
        <strain evidence="1 2">L1E11</strain>
    </source>
</reference>
<evidence type="ECO:0000313" key="2">
    <source>
        <dbReference type="Proteomes" id="UP000248090"/>
    </source>
</evidence>
<protein>
    <submittedName>
        <fullName evidence="1">Uncharacterized protein</fullName>
    </submittedName>
</protein>
<organism evidence="1 2">
    <name type="scientific">Pokkaliibacter plantistimulans</name>
    <dbReference type="NCBI Taxonomy" id="1635171"/>
    <lineage>
        <taxon>Bacteria</taxon>
        <taxon>Pseudomonadati</taxon>
        <taxon>Pseudomonadota</taxon>
        <taxon>Gammaproteobacteria</taxon>
        <taxon>Oceanospirillales</taxon>
        <taxon>Balneatrichaceae</taxon>
        <taxon>Pokkaliibacter</taxon>
    </lineage>
</organism>
<sequence length="174" mass="19487">MTATYNPRNTVKPAIVAPMASSLLLNVIPEQFSNSIKVIPTLTQRAISQPLRMVENFSSWLQQLTLPLHAETDKMLSVSFPENSVAAVFDKTALGRSLLNMMRVSIEAAKFYVLVKMDIQDNQLQLTLDQDRALNDLRPLSDLFEVVEAHHGRIEEQESHLGGTRFCINLPVLA</sequence>
<keyword evidence="2" id="KW-1185">Reference proteome</keyword>
<dbReference type="EMBL" id="LAPT01000011">
    <property type="protein sequence ID" value="PXF32672.1"/>
    <property type="molecule type" value="Genomic_DNA"/>
</dbReference>
<dbReference type="RefSeq" id="WP_110186005.1">
    <property type="nucleotide sequence ID" value="NZ_CP177354.1"/>
</dbReference>
<evidence type="ECO:0000313" key="1">
    <source>
        <dbReference type="EMBL" id="PXF32672.1"/>
    </source>
</evidence>
<proteinExistence type="predicted"/>
<dbReference type="Proteomes" id="UP000248090">
    <property type="component" value="Unassembled WGS sequence"/>
</dbReference>
<comment type="caution">
    <text evidence="1">The sequence shown here is derived from an EMBL/GenBank/DDBJ whole genome shotgun (WGS) entry which is preliminary data.</text>
</comment>
<gene>
    <name evidence="1" type="ORF">WH50_03225</name>
</gene>